<evidence type="ECO:0000256" key="1">
    <source>
        <dbReference type="ARBA" id="ARBA00007953"/>
    </source>
</evidence>
<dbReference type="Gene3D" id="3.30.2350.20">
    <property type="entry name" value="TruD, catalytic domain"/>
    <property type="match status" value="2"/>
</dbReference>
<dbReference type="CDD" id="cd02576">
    <property type="entry name" value="PseudoU_synth_ScPUS7"/>
    <property type="match status" value="1"/>
</dbReference>
<comment type="similarity">
    <text evidence="1">Belongs to the pseudouridine synthase TruD family.</text>
</comment>
<dbReference type="GO" id="GO:0003723">
    <property type="term" value="F:RNA binding"/>
    <property type="evidence" value="ECO:0007669"/>
    <property type="project" value="InterPro"/>
</dbReference>
<dbReference type="PANTHER" id="PTHR13326">
    <property type="entry name" value="TRNA PSEUDOURIDINE SYNTHASE D"/>
    <property type="match status" value="1"/>
</dbReference>
<protein>
    <submittedName>
        <fullName evidence="7">Pseudouridylate synthase 7-like protein</fullName>
    </submittedName>
</protein>
<dbReference type="SUPFAM" id="SSF55120">
    <property type="entry name" value="Pseudouridine synthase"/>
    <property type="match status" value="1"/>
</dbReference>
<feature type="region of interest" description="Disordered" evidence="5">
    <location>
        <begin position="570"/>
        <end position="604"/>
    </location>
</feature>
<dbReference type="InterPro" id="IPR001656">
    <property type="entry name" value="PsdUridine_synth_TruD"/>
</dbReference>
<reference evidence="8" key="1">
    <citation type="submission" date="2017-01" db="EMBL/GenBank/DDBJ databases">
        <title>Comparative genomics of anhydrobiosis in the tardigrade Hypsibius dujardini.</title>
        <authorList>
            <person name="Yoshida Y."/>
            <person name="Koutsovoulos G."/>
            <person name="Laetsch D."/>
            <person name="Stevens L."/>
            <person name="Kumar S."/>
            <person name="Horikawa D."/>
            <person name="Ishino K."/>
            <person name="Komine S."/>
            <person name="Tomita M."/>
            <person name="Blaxter M."/>
            <person name="Arakawa K."/>
        </authorList>
    </citation>
    <scope>NUCLEOTIDE SEQUENCE [LARGE SCALE GENOMIC DNA]</scope>
    <source>
        <strain evidence="8">Z151</strain>
    </source>
</reference>
<comment type="caution">
    <text evidence="7">The sequence shown here is derived from an EMBL/GenBank/DDBJ whole genome shotgun (WGS) entry which is preliminary data.</text>
</comment>
<evidence type="ECO:0000256" key="4">
    <source>
        <dbReference type="ARBA" id="ARBA00036943"/>
    </source>
</evidence>
<dbReference type="PROSITE" id="PS50984">
    <property type="entry name" value="TRUD"/>
    <property type="match status" value="1"/>
</dbReference>
<keyword evidence="3" id="KW-0413">Isomerase</keyword>
<dbReference type="InterPro" id="IPR020103">
    <property type="entry name" value="PsdUridine_synth_cat_dom_sf"/>
</dbReference>
<dbReference type="PANTHER" id="PTHR13326:SF31">
    <property type="entry name" value="PSEUDOURIDYLATE SYNTHASE 7 HOMOLOG"/>
    <property type="match status" value="1"/>
</dbReference>
<dbReference type="Proteomes" id="UP000192578">
    <property type="component" value="Unassembled WGS sequence"/>
</dbReference>
<dbReference type="EMBL" id="MTYJ01000187">
    <property type="protein sequence ID" value="OWA50274.1"/>
    <property type="molecule type" value="Genomic_DNA"/>
</dbReference>
<dbReference type="Pfam" id="PF01142">
    <property type="entry name" value="TruD"/>
    <property type="match status" value="1"/>
</dbReference>
<dbReference type="GO" id="GO:0008033">
    <property type="term" value="P:tRNA processing"/>
    <property type="evidence" value="ECO:0007669"/>
    <property type="project" value="UniProtKB-KW"/>
</dbReference>
<dbReference type="GO" id="GO:0005634">
    <property type="term" value="C:nucleus"/>
    <property type="evidence" value="ECO:0007669"/>
    <property type="project" value="TreeGrafter"/>
</dbReference>
<evidence type="ECO:0000256" key="2">
    <source>
        <dbReference type="ARBA" id="ARBA00022694"/>
    </source>
</evidence>
<feature type="compositionally biased region" description="Acidic residues" evidence="5">
    <location>
        <begin position="587"/>
        <end position="604"/>
    </location>
</feature>
<dbReference type="GO" id="GO:0001522">
    <property type="term" value="P:pseudouridine synthesis"/>
    <property type="evidence" value="ECO:0007669"/>
    <property type="project" value="InterPro"/>
</dbReference>
<dbReference type="AlphaFoldDB" id="A0A9X6NJ10"/>
<evidence type="ECO:0000256" key="3">
    <source>
        <dbReference type="ARBA" id="ARBA00023235"/>
    </source>
</evidence>
<keyword evidence="8" id="KW-1185">Reference proteome</keyword>
<dbReference type="PIRSF" id="PIRSF037016">
    <property type="entry name" value="Pseudouridin_synth_euk_prd"/>
    <property type="match status" value="1"/>
</dbReference>
<evidence type="ECO:0000313" key="8">
    <source>
        <dbReference type="Proteomes" id="UP000192578"/>
    </source>
</evidence>
<dbReference type="NCBIfam" id="TIGR00094">
    <property type="entry name" value="tRNA_TruD_broad"/>
    <property type="match status" value="1"/>
</dbReference>
<gene>
    <name evidence="7" type="ORF">BV898_14796</name>
</gene>
<keyword evidence="2" id="KW-0819">tRNA processing</keyword>
<organism evidence="7 8">
    <name type="scientific">Hypsibius exemplaris</name>
    <name type="common">Freshwater tardigrade</name>
    <dbReference type="NCBI Taxonomy" id="2072580"/>
    <lineage>
        <taxon>Eukaryota</taxon>
        <taxon>Metazoa</taxon>
        <taxon>Ecdysozoa</taxon>
        <taxon>Tardigrada</taxon>
        <taxon>Eutardigrada</taxon>
        <taxon>Parachela</taxon>
        <taxon>Hypsibioidea</taxon>
        <taxon>Hypsibiidae</taxon>
        <taxon>Hypsibius</taxon>
    </lineage>
</organism>
<dbReference type="InterPro" id="IPR011760">
    <property type="entry name" value="PsdUridine_synth_TruD_insert"/>
</dbReference>
<evidence type="ECO:0000256" key="5">
    <source>
        <dbReference type="SAM" id="MobiDB-lite"/>
    </source>
</evidence>
<dbReference type="GO" id="GO:0009982">
    <property type="term" value="F:pseudouridine synthase activity"/>
    <property type="evidence" value="ECO:0007669"/>
    <property type="project" value="InterPro"/>
</dbReference>
<dbReference type="InterPro" id="IPR042214">
    <property type="entry name" value="TruD_catalytic"/>
</dbReference>
<sequence>MDDSTIITAKSADDKENLFGITEFFDATGSGGFDGKLKTRISDFLVNEVDLAGNILHLTELRVTPELFKDDPVADDSSLDPEIKEKIKAFLAGSEKSIQIPAPLDKDARRVLHQQIEAHFPKDRLLRDPKVAADGSRVIEISKGDSKSHQMRRQDQTRNRRSVNDYIHFNLFKDNTDTAEAVSLIGGFLRVPPKCIQFAGTKDKRAKTVQKISIKHRDPHRLAQFSRPSVRIGNFSFEKEPLQLGSLSGNHFQLAMRGITETRENVERAVQRFALGGFINYFGLQRFGTTEVSTMAVGKALLKSDWTAAVELIMRPRDGDNEVLAKCRKIWAETKDAEKALRPIGRRHCIEADLLQGLLKSHEKDPFGAIQRIARNSRMIYVHSYQSYLWNLAVSYRIKTFGRKPVVGDLVIKPGTSDSAKRQKKGPESAEEVVSLTENCLDQFSIYDVVLPLPGFDVKFPDTPVTQFILDQMTIDGIDLREKHKVKDYSLSGSYRNIATKPSNFSWEIKKFDNPEQDLLLSDLDVLNKRQLPPISESGSQMALIINFTLPSSVYATMAIRELTKRSSDQRFGADGATKTAWKTEADESEVCLEEDDAAALDQA</sequence>
<accession>A0A9X6NJ10</accession>
<dbReference type="OrthoDB" id="447290at2759"/>
<feature type="domain" description="TRUD" evidence="6">
    <location>
        <begin position="277"/>
        <end position="501"/>
    </location>
</feature>
<proteinExistence type="inferred from homology"/>
<evidence type="ECO:0000313" key="7">
    <source>
        <dbReference type="EMBL" id="OWA50274.1"/>
    </source>
</evidence>
<name>A0A9X6NJ10_HYPEX</name>
<comment type="catalytic activity">
    <reaction evidence="4">
        <text>a uridine in tRNA = a pseudouridine in tRNA</text>
        <dbReference type="Rhea" id="RHEA:54572"/>
        <dbReference type="Rhea" id="RHEA-COMP:13339"/>
        <dbReference type="Rhea" id="RHEA-COMP:13934"/>
        <dbReference type="ChEBI" id="CHEBI:65314"/>
        <dbReference type="ChEBI" id="CHEBI:65315"/>
    </reaction>
</comment>
<evidence type="ECO:0000259" key="6">
    <source>
        <dbReference type="PROSITE" id="PS50984"/>
    </source>
</evidence>